<organism evidence="4 5">
    <name type="scientific">Baudoinia panamericana (strain UAMH 10762)</name>
    <name type="common">Angels' share fungus</name>
    <name type="synonym">Baudoinia compniacensis (strain UAMH 10762)</name>
    <dbReference type="NCBI Taxonomy" id="717646"/>
    <lineage>
        <taxon>Eukaryota</taxon>
        <taxon>Fungi</taxon>
        <taxon>Dikarya</taxon>
        <taxon>Ascomycota</taxon>
        <taxon>Pezizomycotina</taxon>
        <taxon>Dothideomycetes</taxon>
        <taxon>Dothideomycetidae</taxon>
        <taxon>Mycosphaerellales</taxon>
        <taxon>Teratosphaeriaceae</taxon>
        <taxon>Baudoinia</taxon>
    </lineage>
</organism>
<dbReference type="PANTHER" id="PTHR23325">
    <property type="entry name" value="SERUM RESPONSE FACTOR-BINDING"/>
    <property type="match status" value="1"/>
</dbReference>
<feature type="compositionally biased region" description="Acidic residues" evidence="2">
    <location>
        <begin position="236"/>
        <end position="249"/>
    </location>
</feature>
<dbReference type="OMA" id="ALWEKKF"/>
<feature type="compositionally biased region" description="Basic and acidic residues" evidence="2">
    <location>
        <begin position="360"/>
        <end position="400"/>
    </location>
</feature>
<dbReference type="InterPro" id="IPR015158">
    <property type="entry name" value="Bud22_dom"/>
</dbReference>
<dbReference type="STRING" id="717646.M2NLA4"/>
<evidence type="ECO:0000313" key="4">
    <source>
        <dbReference type="EMBL" id="EMC99940.1"/>
    </source>
</evidence>
<evidence type="ECO:0000313" key="5">
    <source>
        <dbReference type="Proteomes" id="UP000011761"/>
    </source>
</evidence>
<proteinExistence type="predicted"/>
<dbReference type="eggNOG" id="ENOG502S6Z4">
    <property type="taxonomic scope" value="Eukaryota"/>
</dbReference>
<dbReference type="GeneID" id="19112746"/>
<dbReference type="EMBL" id="KB445551">
    <property type="protein sequence ID" value="EMC99940.1"/>
    <property type="molecule type" value="Genomic_DNA"/>
</dbReference>
<feature type="compositionally biased region" description="Basic and acidic residues" evidence="2">
    <location>
        <begin position="250"/>
        <end position="260"/>
    </location>
</feature>
<dbReference type="HOGENOM" id="CLU_029647_0_0_1"/>
<dbReference type="Pfam" id="PF09073">
    <property type="entry name" value="BUD22"/>
    <property type="match status" value="1"/>
</dbReference>
<name>M2NLA4_BAUPA</name>
<feature type="compositionally biased region" description="Low complexity" evidence="2">
    <location>
        <begin position="309"/>
        <end position="321"/>
    </location>
</feature>
<evidence type="ECO:0000256" key="1">
    <source>
        <dbReference type="ARBA" id="ARBA00023054"/>
    </source>
</evidence>
<dbReference type="GO" id="GO:0030686">
    <property type="term" value="C:90S preribosome"/>
    <property type="evidence" value="ECO:0007669"/>
    <property type="project" value="TreeGrafter"/>
</dbReference>
<evidence type="ECO:0000259" key="3">
    <source>
        <dbReference type="Pfam" id="PF09073"/>
    </source>
</evidence>
<dbReference type="InterPro" id="IPR037393">
    <property type="entry name" value="Bud22/SRFB1"/>
</dbReference>
<evidence type="ECO:0000256" key="2">
    <source>
        <dbReference type="SAM" id="MobiDB-lite"/>
    </source>
</evidence>
<feature type="region of interest" description="Disordered" evidence="2">
    <location>
        <begin position="1"/>
        <end position="23"/>
    </location>
</feature>
<dbReference type="OrthoDB" id="3364872at2759"/>
<dbReference type="PANTHER" id="PTHR23325:SF1">
    <property type="entry name" value="SERUM RESPONSE FACTOR-BINDING PROTEIN 1"/>
    <property type="match status" value="1"/>
</dbReference>
<keyword evidence="5" id="KW-1185">Reference proteome</keyword>
<dbReference type="KEGG" id="bcom:BAUCODRAFT_356120"/>
<dbReference type="RefSeq" id="XP_007673400.1">
    <property type="nucleotide sequence ID" value="XM_007675210.1"/>
</dbReference>
<dbReference type="AlphaFoldDB" id="M2NLA4"/>
<protein>
    <recommendedName>
        <fullName evidence="3">Bud22 domain-containing protein</fullName>
    </recommendedName>
</protein>
<dbReference type="Proteomes" id="UP000011761">
    <property type="component" value="Unassembled WGS sequence"/>
</dbReference>
<feature type="region of interest" description="Disordered" evidence="2">
    <location>
        <begin position="160"/>
        <end position="449"/>
    </location>
</feature>
<feature type="domain" description="Bud22" evidence="3">
    <location>
        <begin position="32"/>
        <end position="449"/>
    </location>
</feature>
<keyword evidence="1" id="KW-0175">Coiled coil</keyword>
<dbReference type="GO" id="GO:0005634">
    <property type="term" value="C:nucleus"/>
    <property type="evidence" value="ECO:0007669"/>
    <property type="project" value="TreeGrafter"/>
</dbReference>
<gene>
    <name evidence="4" type="ORF">BAUCODRAFT_356120</name>
</gene>
<sequence length="449" mass="49580">MPKRKRGDDVEPHDYEEREVQERRRTVRHKLKQGIVHLGHAFKIAKGFERQKLGRRRRNATSQKDNSEADVQRIDAEIVALKALDNATCAHVYLYKTLSRIKAIAQSPFLPEDVRKPVTLFSDVAALNVHARLCNSNPVKDALPPVLNDVRRTMSLEVPIQNAQTKTKRVRASDSREAPASLDGKRAPGQKPLRRDVAALSGAPAVGDEEKVGQTVGDIASESDLDEYNDRLASSGDDEYEAGGSDIEDIERQLEQEGITRKSSRPSQARYDHAADMAVSDDEDASSASPTLEPQKAPAPKKKSAFLPSLSMGGYISGSGSDIDDDDINGPPKKNRRGQRARQQLWEKKFGARAKHLQKQVRDAGWDPKRGATDGKEPRTKNKKIADVSRRGGRSTDRVRSVAKPIDNGVNKKQKDNSGPIHPSWEAAKMAKQKTAAPAAFKGKKITFD</sequence>
<accession>M2NLA4</accession>
<dbReference type="GO" id="GO:0030490">
    <property type="term" value="P:maturation of SSU-rRNA"/>
    <property type="evidence" value="ECO:0007669"/>
    <property type="project" value="TreeGrafter"/>
</dbReference>
<reference evidence="4 5" key="1">
    <citation type="journal article" date="2012" name="PLoS Pathog.">
        <title>Diverse lifestyles and strategies of plant pathogenesis encoded in the genomes of eighteen Dothideomycetes fungi.</title>
        <authorList>
            <person name="Ohm R.A."/>
            <person name="Feau N."/>
            <person name="Henrissat B."/>
            <person name="Schoch C.L."/>
            <person name="Horwitz B.A."/>
            <person name="Barry K.W."/>
            <person name="Condon B.J."/>
            <person name="Copeland A.C."/>
            <person name="Dhillon B."/>
            <person name="Glaser F."/>
            <person name="Hesse C.N."/>
            <person name="Kosti I."/>
            <person name="LaButti K."/>
            <person name="Lindquist E.A."/>
            <person name="Lucas S."/>
            <person name="Salamov A.A."/>
            <person name="Bradshaw R.E."/>
            <person name="Ciuffetti L."/>
            <person name="Hamelin R.C."/>
            <person name="Kema G.H.J."/>
            <person name="Lawrence C."/>
            <person name="Scott J.A."/>
            <person name="Spatafora J.W."/>
            <person name="Turgeon B.G."/>
            <person name="de Wit P.J.G.M."/>
            <person name="Zhong S."/>
            <person name="Goodwin S.B."/>
            <person name="Grigoriev I.V."/>
        </authorList>
    </citation>
    <scope>NUCLEOTIDE SEQUENCE [LARGE SCALE GENOMIC DNA]</scope>
    <source>
        <strain evidence="4 5">UAMH 10762</strain>
    </source>
</reference>